<protein>
    <submittedName>
        <fullName evidence="1">Uncharacterized protein</fullName>
    </submittedName>
</protein>
<sequence>MRDPRAVGPVSRALTARREAVLREQFPGWRVREVTGQWIAARKGGPVVVRASAVELRDALRWIDQASPDPAGGDPAKVEGS</sequence>
<dbReference type="Proteomes" id="UP000236723">
    <property type="component" value="Unassembled WGS sequence"/>
</dbReference>
<dbReference type="EMBL" id="FNVO01000011">
    <property type="protein sequence ID" value="SEG75503.1"/>
    <property type="molecule type" value="Genomic_DNA"/>
</dbReference>
<evidence type="ECO:0000313" key="2">
    <source>
        <dbReference type="Proteomes" id="UP000236723"/>
    </source>
</evidence>
<gene>
    <name evidence="1" type="ORF">SAMN04489712_11147</name>
</gene>
<dbReference type="AlphaFoldDB" id="A0A1H6CS63"/>
<evidence type="ECO:0000313" key="1">
    <source>
        <dbReference type="EMBL" id="SEG75503.1"/>
    </source>
</evidence>
<proteinExistence type="predicted"/>
<name>A0A1H6CS63_9ACTN</name>
<reference evidence="2" key="1">
    <citation type="submission" date="2016-10" db="EMBL/GenBank/DDBJ databases">
        <authorList>
            <person name="Varghese N."/>
            <person name="Submissions S."/>
        </authorList>
    </citation>
    <scope>NUCLEOTIDE SEQUENCE [LARGE SCALE GENOMIC DNA]</scope>
    <source>
        <strain evidence="2">DSM 43163</strain>
    </source>
</reference>
<organism evidence="1 2">
    <name type="scientific">Thermomonospora echinospora</name>
    <dbReference type="NCBI Taxonomy" id="1992"/>
    <lineage>
        <taxon>Bacteria</taxon>
        <taxon>Bacillati</taxon>
        <taxon>Actinomycetota</taxon>
        <taxon>Actinomycetes</taxon>
        <taxon>Streptosporangiales</taxon>
        <taxon>Thermomonosporaceae</taxon>
        <taxon>Thermomonospora</taxon>
    </lineage>
</organism>
<accession>A0A1H6CS63</accession>
<keyword evidence="2" id="KW-1185">Reference proteome</keyword>